<reference evidence="3" key="1">
    <citation type="journal article" date="2023" name="Mol. Phylogenet. Evol.">
        <title>Genome-scale phylogeny and comparative genomics of the fungal order Sordariales.</title>
        <authorList>
            <person name="Hensen N."/>
            <person name="Bonometti L."/>
            <person name="Westerberg I."/>
            <person name="Brannstrom I.O."/>
            <person name="Guillou S."/>
            <person name="Cros-Aarteil S."/>
            <person name="Calhoun S."/>
            <person name="Haridas S."/>
            <person name="Kuo A."/>
            <person name="Mondo S."/>
            <person name="Pangilinan J."/>
            <person name="Riley R."/>
            <person name="LaButti K."/>
            <person name="Andreopoulos B."/>
            <person name="Lipzen A."/>
            <person name="Chen C."/>
            <person name="Yan M."/>
            <person name="Daum C."/>
            <person name="Ng V."/>
            <person name="Clum A."/>
            <person name="Steindorff A."/>
            <person name="Ohm R.A."/>
            <person name="Martin F."/>
            <person name="Silar P."/>
            <person name="Natvig D.O."/>
            <person name="Lalanne C."/>
            <person name="Gautier V."/>
            <person name="Ament-Velasquez S.L."/>
            <person name="Kruys A."/>
            <person name="Hutchinson M.I."/>
            <person name="Powell A.J."/>
            <person name="Barry K."/>
            <person name="Miller A.N."/>
            <person name="Grigoriev I.V."/>
            <person name="Debuchy R."/>
            <person name="Gladieux P."/>
            <person name="Hiltunen Thoren M."/>
            <person name="Johannesson H."/>
        </authorList>
    </citation>
    <scope>NUCLEOTIDE SEQUENCE</scope>
    <source>
        <strain evidence="3">PSN243</strain>
    </source>
</reference>
<dbReference type="PANTHER" id="PTHR10039">
    <property type="entry name" value="AMELOGENIN"/>
    <property type="match status" value="1"/>
</dbReference>
<proteinExistence type="predicted"/>
<evidence type="ECO:0000256" key="1">
    <source>
        <dbReference type="ARBA" id="ARBA00022737"/>
    </source>
</evidence>
<dbReference type="AlphaFoldDB" id="A0AAV9GF41"/>
<dbReference type="InterPro" id="IPR056884">
    <property type="entry name" value="NPHP3-like_N"/>
</dbReference>
<keyword evidence="1" id="KW-0677">Repeat</keyword>
<comment type="caution">
    <text evidence="3">The sequence shown here is derived from an EMBL/GenBank/DDBJ whole genome shotgun (WGS) entry which is preliminary data.</text>
</comment>
<dbReference type="SUPFAM" id="SSF52540">
    <property type="entry name" value="P-loop containing nucleoside triphosphate hydrolases"/>
    <property type="match status" value="1"/>
</dbReference>
<protein>
    <recommendedName>
        <fullName evidence="2">Nephrocystin 3-like N-terminal domain-containing protein</fullName>
    </recommendedName>
</protein>
<feature type="non-terminal residue" evidence="3">
    <location>
        <position position="1"/>
    </location>
</feature>
<dbReference type="EMBL" id="MU865955">
    <property type="protein sequence ID" value="KAK4446724.1"/>
    <property type="molecule type" value="Genomic_DNA"/>
</dbReference>
<sequence length="948" mass="107692">MDPFSTAVAIIAVIQIADRVIELCKFYLEAARDAPSDLRHIFVETAALKAILDSLHFLHITSTQELVTHSLVHLYGDDGPVEACRKTLTELCGLFPNDVPGATAASQASSKAARANLKSIMAALAWPLREGKARKLLSELVQHKTTINLALTVDSSRDIKSIKAKVDHIHQTISESDRERVYAWIRSTDPSNRHHQACKLYEQGTGDWVFRSPEWKSWIEGRSRCVWIHGIPGAGKTILTSHIVETVKDICKTEGKTACIYYYCYFGNFQDEAAPFLKWVVERLCRQADVVPDCLYRLFRNAAEPSLVDLLHALEAILQEFQTVYVVVDALDESKPRDDLLRVVRDLSTDVRFAKVRILTTSREYIDIENVMSQFSARISMRNEWLDADIRLFIEAQLSANQRLRRWPAELQRAALERLSEKAKGMFRWVVCQIDVLARLTPKEEAVERALAALPETLDETYERMFLQIPSGARRIVHETMKWTYSHNEIHENNVPSRILLQIVRKSVASSSSASQDYNYDIELLREFCGCLLTIGNETRTPSYIPHREEECWTAETVTFAHYTVWEFLTSARLKNGPAAYFAVDSEEVVVDYAKLVFLGALSAMKTDITPIPKNCPTHERRMNDMKHTRHVEQNFSDYCLTSAALCLRKLYEGEIELDELKSYVIQLADASKPHFPLLTRVATTLDLIDDGFDWQWHIYLENPTLSTGLRTFLALFCMVKSTELIRAFLTTQSQSFLDTVLREQIVVRDTSHEPRFQWFTGTVVELLARNDFMDSESLTSLFELVSGHFDPSAVLVVAAGTHFHSGGRGSTACGDCPLARLLQLGADTRGGGYRLRPLQIAAARKDFVTFEMLLRARANPDDCGTHGVVWRDDSEHGAAYNPLIRKSPREIVRLWEDSEDHSDFDIIVDLCLGVEDTGAEGDNLEKIKRLLVEYDTSRPKLKRPRRK</sequence>
<dbReference type="InterPro" id="IPR027417">
    <property type="entry name" value="P-loop_NTPase"/>
</dbReference>
<dbReference type="Pfam" id="PF24883">
    <property type="entry name" value="NPHP3_N"/>
    <property type="match status" value="1"/>
</dbReference>
<evidence type="ECO:0000259" key="2">
    <source>
        <dbReference type="Pfam" id="PF24883"/>
    </source>
</evidence>
<evidence type="ECO:0000313" key="3">
    <source>
        <dbReference type="EMBL" id="KAK4446724.1"/>
    </source>
</evidence>
<organism evidence="3 4">
    <name type="scientific">Podospora aff. communis PSN243</name>
    <dbReference type="NCBI Taxonomy" id="3040156"/>
    <lineage>
        <taxon>Eukaryota</taxon>
        <taxon>Fungi</taxon>
        <taxon>Dikarya</taxon>
        <taxon>Ascomycota</taxon>
        <taxon>Pezizomycotina</taxon>
        <taxon>Sordariomycetes</taxon>
        <taxon>Sordariomycetidae</taxon>
        <taxon>Sordariales</taxon>
        <taxon>Podosporaceae</taxon>
        <taxon>Podospora</taxon>
    </lineage>
</organism>
<gene>
    <name evidence="3" type="ORF">QBC34DRAFT_356380</name>
</gene>
<accession>A0AAV9GF41</accession>
<name>A0AAV9GF41_9PEZI</name>
<evidence type="ECO:0000313" key="4">
    <source>
        <dbReference type="Proteomes" id="UP001321760"/>
    </source>
</evidence>
<keyword evidence="4" id="KW-1185">Reference proteome</keyword>
<dbReference type="Proteomes" id="UP001321760">
    <property type="component" value="Unassembled WGS sequence"/>
</dbReference>
<reference evidence="3" key="2">
    <citation type="submission" date="2023-05" db="EMBL/GenBank/DDBJ databases">
        <authorList>
            <consortium name="Lawrence Berkeley National Laboratory"/>
            <person name="Steindorff A."/>
            <person name="Hensen N."/>
            <person name="Bonometti L."/>
            <person name="Westerberg I."/>
            <person name="Brannstrom I.O."/>
            <person name="Guillou S."/>
            <person name="Cros-Aarteil S."/>
            <person name="Calhoun S."/>
            <person name="Haridas S."/>
            <person name="Kuo A."/>
            <person name="Mondo S."/>
            <person name="Pangilinan J."/>
            <person name="Riley R."/>
            <person name="Labutti K."/>
            <person name="Andreopoulos B."/>
            <person name="Lipzen A."/>
            <person name="Chen C."/>
            <person name="Yanf M."/>
            <person name="Daum C."/>
            <person name="Ng V."/>
            <person name="Clum A."/>
            <person name="Ohm R."/>
            <person name="Martin F."/>
            <person name="Silar P."/>
            <person name="Natvig D."/>
            <person name="Lalanne C."/>
            <person name="Gautier V."/>
            <person name="Ament-Velasquez S.L."/>
            <person name="Kruys A."/>
            <person name="Hutchinson M.I."/>
            <person name="Powell A.J."/>
            <person name="Barry K."/>
            <person name="Miller A.N."/>
            <person name="Grigoriev I.V."/>
            <person name="Debuchy R."/>
            <person name="Gladieux P."/>
            <person name="Thoren M.H."/>
            <person name="Johannesson H."/>
        </authorList>
    </citation>
    <scope>NUCLEOTIDE SEQUENCE</scope>
    <source>
        <strain evidence="3">PSN243</strain>
    </source>
</reference>
<dbReference type="PANTHER" id="PTHR10039:SF16">
    <property type="entry name" value="GPI INOSITOL-DEACYLASE"/>
    <property type="match status" value="1"/>
</dbReference>
<dbReference type="Gene3D" id="3.40.50.300">
    <property type="entry name" value="P-loop containing nucleotide triphosphate hydrolases"/>
    <property type="match status" value="1"/>
</dbReference>
<feature type="domain" description="Nephrocystin 3-like N-terminal" evidence="2">
    <location>
        <begin position="204"/>
        <end position="363"/>
    </location>
</feature>